<reference evidence="2" key="1">
    <citation type="journal article" date="2021" name="Front. Microbiol.">
        <title>Comprehensive Comparative Genomics and Phenotyping of Methylobacterium Species.</title>
        <authorList>
            <person name="Alessa O."/>
            <person name="Ogura Y."/>
            <person name="Fujitani Y."/>
            <person name="Takami H."/>
            <person name="Hayashi T."/>
            <person name="Sahin N."/>
            <person name="Tani A."/>
        </authorList>
    </citation>
    <scope>NUCLEOTIDE SEQUENCE</scope>
    <source>
        <strain evidence="2">DSM 17168</strain>
    </source>
</reference>
<gene>
    <name evidence="2" type="ORF">GMJLKIPL_6127</name>
</gene>
<dbReference type="Proteomes" id="UP001055153">
    <property type="component" value="Unassembled WGS sequence"/>
</dbReference>
<proteinExistence type="predicted"/>
<reference evidence="2" key="2">
    <citation type="submission" date="2021-08" db="EMBL/GenBank/DDBJ databases">
        <authorList>
            <person name="Tani A."/>
            <person name="Ola A."/>
            <person name="Ogura Y."/>
            <person name="Katsura K."/>
            <person name="Hayashi T."/>
        </authorList>
    </citation>
    <scope>NUCLEOTIDE SEQUENCE</scope>
    <source>
        <strain evidence="2">DSM 17168</strain>
    </source>
</reference>
<organism evidence="2 3">
    <name type="scientific">Methylobacterium isbiliense</name>
    <dbReference type="NCBI Taxonomy" id="315478"/>
    <lineage>
        <taxon>Bacteria</taxon>
        <taxon>Pseudomonadati</taxon>
        <taxon>Pseudomonadota</taxon>
        <taxon>Alphaproteobacteria</taxon>
        <taxon>Hyphomicrobiales</taxon>
        <taxon>Methylobacteriaceae</taxon>
        <taxon>Methylobacterium</taxon>
    </lineage>
</organism>
<feature type="domain" description="Restriction endonuclease type IV Mrr" evidence="1">
    <location>
        <begin position="202"/>
        <end position="307"/>
    </location>
</feature>
<evidence type="ECO:0000313" key="3">
    <source>
        <dbReference type="Proteomes" id="UP001055153"/>
    </source>
</evidence>
<keyword evidence="3" id="KW-1185">Reference proteome</keyword>
<sequence>MLKANWTQPAAPDQAIRPSAIRYIKLGQGGRWAETCLERDELHLGHAAVPHELALAGEREAIRQHLTAAGLRGGVAASFAREVGEFYSLGQGCLWITFARERLWWAFAHPEVTWLGGDGSGPHGVRSRQVIGAWRCTDLHGRELSLAGLSTRLTQLAAYRATLCQVQESAYLLRRINAEPDPLLTRAEGVRTDLLAVTAELIQRLHWADFETLVDLLFSRSGWQRASVLGGTQADADLVLEQVSTGESAMVQVKSAASQAVLDDYVERFDAAARWSRLFFVCHTPAGELCAPAERPEVQVWTREDLAERAVSHGLFDWLVARSG</sequence>
<evidence type="ECO:0000259" key="1">
    <source>
        <dbReference type="Pfam" id="PF04471"/>
    </source>
</evidence>
<dbReference type="InterPro" id="IPR007560">
    <property type="entry name" value="Restrct_endonuc_IV_Mrr"/>
</dbReference>
<accession>A0ABQ4SLS0</accession>
<dbReference type="RefSeq" id="WP_238241535.1">
    <property type="nucleotide sequence ID" value="NZ_BPQQ01000105.1"/>
</dbReference>
<name>A0ABQ4SLS0_9HYPH</name>
<comment type="caution">
    <text evidence="2">The sequence shown here is derived from an EMBL/GenBank/DDBJ whole genome shotgun (WGS) entry which is preliminary data.</text>
</comment>
<dbReference type="Pfam" id="PF04471">
    <property type="entry name" value="Mrr_cat"/>
    <property type="match status" value="1"/>
</dbReference>
<protein>
    <recommendedName>
        <fullName evidence="1">Restriction endonuclease type IV Mrr domain-containing protein</fullName>
    </recommendedName>
</protein>
<evidence type="ECO:0000313" key="2">
    <source>
        <dbReference type="EMBL" id="GJE04166.1"/>
    </source>
</evidence>
<dbReference type="EMBL" id="BPQQ01000105">
    <property type="protein sequence ID" value="GJE04166.1"/>
    <property type="molecule type" value="Genomic_DNA"/>
</dbReference>